<dbReference type="Proteomes" id="UP001272097">
    <property type="component" value="Unassembled WGS sequence"/>
</dbReference>
<proteinExistence type="predicted"/>
<reference evidence="4 5" key="1">
    <citation type="submission" date="2023-08" db="EMBL/GenBank/DDBJ databases">
        <title>Implementing the SeqCode for naming new Mesorhizobium species isolated from Vachellia karroo root nodules.</title>
        <authorList>
            <person name="Van Lill M."/>
        </authorList>
    </citation>
    <scope>NUCLEOTIDE SEQUENCE [LARGE SCALE GENOMIC DNA]</scope>
    <source>
        <strain evidence="4 5">VK3E</strain>
    </source>
</reference>
<accession>A0ABU4X0P4</accession>
<gene>
    <name evidence="4" type="ORF">RFM51_13695</name>
</gene>
<protein>
    <submittedName>
        <fullName evidence="4">Transporter substrate-binding domain-containing protein</fullName>
    </submittedName>
</protein>
<evidence type="ECO:0000259" key="3">
    <source>
        <dbReference type="SMART" id="SM00062"/>
    </source>
</evidence>
<feature type="domain" description="Solute-binding protein family 3/N-terminal" evidence="3">
    <location>
        <begin position="35"/>
        <end position="271"/>
    </location>
</feature>
<dbReference type="SUPFAM" id="SSF53850">
    <property type="entry name" value="Periplasmic binding protein-like II"/>
    <property type="match status" value="1"/>
</dbReference>
<evidence type="ECO:0000313" key="5">
    <source>
        <dbReference type="Proteomes" id="UP001272097"/>
    </source>
</evidence>
<keyword evidence="5" id="KW-1185">Reference proteome</keyword>
<keyword evidence="1 2" id="KW-0732">Signal</keyword>
<dbReference type="PANTHER" id="PTHR35936:SF17">
    <property type="entry name" value="ARGININE-BINDING EXTRACELLULAR PROTEIN ARTP"/>
    <property type="match status" value="1"/>
</dbReference>
<dbReference type="SMART" id="SM00062">
    <property type="entry name" value="PBPb"/>
    <property type="match status" value="1"/>
</dbReference>
<dbReference type="EMBL" id="JAVIIS010000016">
    <property type="protein sequence ID" value="MDX8440649.1"/>
    <property type="molecule type" value="Genomic_DNA"/>
</dbReference>
<evidence type="ECO:0000313" key="4">
    <source>
        <dbReference type="EMBL" id="MDX8440649.1"/>
    </source>
</evidence>
<dbReference type="Gene3D" id="3.40.190.10">
    <property type="entry name" value="Periplasmic binding protein-like II"/>
    <property type="match status" value="2"/>
</dbReference>
<organism evidence="4 5">
    <name type="scientific">Mesorhizobium australafricanum</name>
    <dbReference type="NCBI Taxonomy" id="3072311"/>
    <lineage>
        <taxon>Bacteria</taxon>
        <taxon>Pseudomonadati</taxon>
        <taxon>Pseudomonadota</taxon>
        <taxon>Alphaproteobacteria</taxon>
        <taxon>Hyphomicrobiales</taxon>
        <taxon>Phyllobacteriaceae</taxon>
        <taxon>Mesorhizobium</taxon>
    </lineage>
</organism>
<comment type="caution">
    <text evidence="4">The sequence shown here is derived from an EMBL/GenBank/DDBJ whole genome shotgun (WGS) entry which is preliminary data.</text>
</comment>
<name>A0ABU4X0P4_9HYPH</name>
<feature type="signal peptide" evidence="2">
    <location>
        <begin position="1"/>
        <end position="23"/>
    </location>
</feature>
<feature type="chain" id="PRO_5046905255" evidence="2">
    <location>
        <begin position="24"/>
        <end position="275"/>
    </location>
</feature>
<evidence type="ECO:0000256" key="2">
    <source>
        <dbReference type="SAM" id="SignalP"/>
    </source>
</evidence>
<dbReference type="InterPro" id="IPR001638">
    <property type="entry name" value="Solute-binding_3/MltF_N"/>
</dbReference>
<dbReference type="PANTHER" id="PTHR35936">
    <property type="entry name" value="MEMBRANE-BOUND LYTIC MUREIN TRANSGLYCOSYLASE F"/>
    <property type="match status" value="1"/>
</dbReference>
<dbReference type="RefSeq" id="WP_320214574.1">
    <property type="nucleotide sequence ID" value="NZ_JAVIIS010000016.1"/>
</dbReference>
<dbReference type="Pfam" id="PF00497">
    <property type="entry name" value="SBP_bac_3"/>
    <property type="match status" value="1"/>
</dbReference>
<evidence type="ECO:0000256" key="1">
    <source>
        <dbReference type="ARBA" id="ARBA00022729"/>
    </source>
</evidence>
<sequence length="275" mass="30187">MRRFIACFALAAGALAFASAAWAGETLDRVTTKKAMVVATNSGWPPQSFLDESNQLVGFDIDVSKEIAKRLGVEVSFETPEWATMTGGHWQGRYDLGVGSVTPTKARANVIDFAGIYYYSPYVYVVHKDSKAKSVDDLNGKVIGVETATTSEDFIRRQLEIDAPGLPPIEYKLQPGEVRTFADSMLPFDDLRLGDGVRLNAVIAPEQTAQNAIKNGYPLRILEGDYAFREPLVVIADKGDTEWTTKIGGIIDQMKKDGTLATLTTKWYGKNYSAD</sequence>